<dbReference type="GO" id="GO:0005886">
    <property type="term" value="C:plasma membrane"/>
    <property type="evidence" value="ECO:0007669"/>
    <property type="project" value="UniProtKB-SubCell"/>
</dbReference>
<gene>
    <name evidence="20" type="ordered locus">MycrhN_2535</name>
</gene>
<evidence type="ECO:0000259" key="16">
    <source>
        <dbReference type="PROSITE" id="PS50042"/>
    </source>
</evidence>
<dbReference type="SUPFAM" id="SSF51206">
    <property type="entry name" value="cAMP-binding domain-like"/>
    <property type="match status" value="2"/>
</dbReference>
<keyword evidence="4" id="KW-0997">Cell inner membrane</keyword>
<feature type="transmembrane region" description="Helical" evidence="15">
    <location>
        <begin position="707"/>
        <end position="729"/>
    </location>
</feature>
<dbReference type="FunFam" id="3.40.50.300:FF:000221">
    <property type="entry name" value="Multidrug ABC transporter ATP-binding protein"/>
    <property type="match status" value="1"/>
</dbReference>
<dbReference type="InterPro" id="IPR027417">
    <property type="entry name" value="P-loop_NTPase"/>
</dbReference>
<dbReference type="SMART" id="SM00382">
    <property type="entry name" value="AAA"/>
    <property type="match status" value="1"/>
</dbReference>
<evidence type="ECO:0000259" key="19">
    <source>
        <dbReference type="PROSITE" id="PS50990"/>
    </source>
</evidence>
<feature type="transmembrane region" description="Helical" evidence="15">
    <location>
        <begin position="484"/>
        <end position="509"/>
    </location>
</feature>
<keyword evidence="5 15" id="KW-0812">Transmembrane</keyword>
<dbReference type="Pfam" id="PF00027">
    <property type="entry name" value="cNMP_binding"/>
    <property type="match status" value="2"/>
</dbReference>
<dbReference type="Pfam" id="PF03412">
    <property type="entry name" value="Peptidase_C39"/>
    <property type="match status" value="1"/>
</dbReference>
<evidence type="ECO:0000256" key="12">
    <source>
        <dbReference type="ARBA" id="ARBA00023136"/>
    </source>
</evidence>
<dbReference type="CDD" id="cd02418">
    <property type="entry name" value="Peptidase_C39B"/>
    <property type="match status" value="1"/>
</dbReference>
<dbReference type="HOGENOM" id="CLU_000604_95_0_11"/>
<feature type="domain" description="Cyclic nucleotide-binding" evidence="16">
    <location>
        <begin position="19"/>
        <end position="123"/>
    </location>
</feature>
<organism evidence="20 21">
    <name type="scientific">Mycolicibacterium rhodesiae (strain NBB3)</name>
    <name type="common">Mycobacterium rhodesiae</name>
    <dbReference type="NCBI Taxonomy" id="710685"/>
    <lineage>
        <taxon>Bacteria</taxon>
        <taxon>Bacillati</taxon>
        <taxon>Actinomycetota</taxon>
        <taxon>Actinomycetes</taxon>
        <taxon>Mycobacteriales</taxon>
        <taxon>Mycobacteriaceae</taxon>
        <taxon>Mycolicibacterium</taxon>
    </lineage>
</organism>
<dbReference type="InterPro" id="IPR003439">
    <property type="entry name" value="ABC_transporter-like_ATP-bd"/>
</dbReference>
<keyword evidence="12 15" id="KW-0472">Membrane</keyword>
<keyword evidence="7" id="KW-0788">Thiol protease</keyword>
<dbReference type="CDD" id="cd00038">
    <property type="entry name" value="CAP_ED"/>
    <property type="match status" value="2"/>
</dbReference>
<evidence type="ECO:0000256" key="7">
    <source>
        <dbReference type="ARBA" id="ARBA00022807"/>
    </source>
</evidence>
<dbReference type="RefSeq" id="WP_014210931.1">
    <property type="nucleotide sequence ID" value="NC_016604.1"/>
</dbReference>
<evidence type="ECO:0000256" key="15">
    <source>
        <dbReference type="SAM" id="Phobius"/>
    </source>
</evidence>
<dbReference type="InterPro" id="IPR018488">
    <property type="entry name" value="cNMP-bd_CS"/>
</dbReference>
<dbReference type="InterPro" id="IPR005074">
    <property type="entry name" value="Peptidase_C39"/>
</dbReference>
<dbReference type="InterPro" id="IPR039421">
    <property type="entry name" value="Type_1_exporter"/>
</dbReference>
<dbReference type="SUPFAM" id="SSF52540">
    <property type="entry name" value="P-loop containing nucleoside triphosphate hydrolases"/>
    <property type="match status" value="1"/>
</dbReference>
<evidence type="ECO:0000256" key="14">
    <source>
        <dbReference type="ARBA" id="ARBA00043264"/>
    </source>
</evidence>
<keyword evidence="7" id="KW-0378">Hydrolase</keyword>
<dbReference type="GO" id="GO:0015031">
    <property type="term" value="P:protein transport"/>
    <property type="evidence" value="ECO:0007669"/>
    <property type="project" value="UniProtKB-KW"/>
</dbReference>
<dbReference type="KEGG" id="mrh:MycrhN_2535"/>
<keyword evidence="6" id="KW-0547">Nucleotide-binding</keyword>
<dbReference type="GO" id="GO:0006508">
    <property type="term" value="P:proteolysis"/>
    <property type="evidence" value="ECO:0007669"/>
    <property type="project" value="InterPro"/>
</dbReference>
<feature type="transmembrane region" description="Helical" evidence="15">
    <location>
        <begin position="622"/>
        <end position="641"/>
    </location>
</feature>
<dbReference type="PROSITE" id="PS50893">
    <property type="entry name" value="ABC_TRANSPORTER_2"/>
    <property type="match status" value="1"/>
</dbReference>
<keyword evidence="2" id="KW-0813">Transport</keyword>
<evidence type="ECO:0000256" key="4">
    <source>
        <dbReference type="ARBA" id="ARBA00022519"/>
    </source>
</evidence>
<dbReference type="GO" id="GO:0008234">
    <property type="term" value="F:cysteine-type peptidase activity"/>
    <property type="evidence" value="ECO:0007669"/>
    <property type="project" value="UniProtKB-KW"/>
</dbReference>
<feature type="domain" description="ABC transmembrane type-1" evidence="18">
    <location>
        <begin position="486"/>
        <end position="766"/>
    </location>
</feature>
<dbReference type="InterPro" id="IPR011527">
    <property type="entry name" value="ABC1_TM_dom"/>
</dbReference>
<feature type="transmembrane region" description="Helical" evidence="15">
    <location>
        <begin position="595"/>
        <end position="616"/>
    </location>
</feature>
<dbReference type="Gene3D" id="3.40.50.300">
    <property type="entry name" value="P-loop containing nucleotide triphosphate hydrolases"/>
    <property type="match status" value="1"/>
</dbReference>
<feature type="transmembrane region" description="Helical" evidence="15">
    <location>
        <begin position="521"/>
        <end position="542"/>
    </location>
</feature>
<dbReference type="InterPro" id="IPR018490">
    <property type="entry name" value="cNMP-bd_dom_sf"/>
</dbReference>
<dbReference type="AlphaFoldDB" id="G8RWI9"/>
<dbReference type="GO" id="GO:0140359">
    <property type="term" value="F:ABC-type transporter activity"/>
    <property type="evidence" value="ECO:0007669"/>
    <property type="project" value="InterPro"/>
</dbReference>
<evidence type="ECO:0000256" key="2">
    <source>
        <dbReference type="ARBA" id="ARBA00022448"/>
    </source>
</evidence>
<feature type="transmembrane region" description="Helical" evidence="15">
    <location>
        <begin position="741"/>
        <end position="762"/>
    </location>
</feature>
<keyword evidence="21" id="KW-1185">Reference proteome</keyword>
<evidence type="ECO:0000313" key="21">
    <source>
        <dbReference type="Proteomes" id="UP000005442"/>
    </source>
</evidence>
<evidence type="ECO:0000256" key="13">
    <source>
        <dbReference type="ARBA" id="ARBA00023455"/>
    </source>
</evidence>
<sequence length="1042" mass="116192">MNISDSPPSSAADLHHVALFELMPADVRRLVEASFTRARFNFGEVIVSEGDEANALFVIESGTARVIKTGDHGEEVPLNVLHPGDLFGERALLEPGGRRSATVRASSPMEALRLDRAVLEALIRSEPQVAHFLELHTRRHELRDFLREYTAFADLSPEGMRILLEGLVRKSLKAGEVVIRQGEPAGPMYVVRDGRLRAYIDRDGMREQRMYMRRGDFFGEVSLLQGTARTASVEAVSDCELWELDPELFAQLVAENPKFRDLIEQRISQYDYRRVAHVPLDFAEELLPADAGGPEVLSEDQTHSVAQLAGQVEEDGDLGGFVRPRRRIRRFPHVFQVDEMDCGAASLAIVCRYYGRNVSLSRIRDTVHTAIDGTSLLGIARGAESIGLAVRTAKVSKSRIDEMPLPAIAHWEGNHWFVVYAVDRDRVRVSDPAFGRRRLKRSDFESKWSGYAAFFAYTDALEEAPEENSRVRWLLGFFKPYRRALLTALLLALLAAGAEMLIPVLSKFIVDDVIRDQDSQLLTLLVGGMFGALGLTVIVTLAQRLLLSRIAVHVDRASLDMLSEKLLALPMSYFHARRTGDIERRLNGMRVIRQFLVQQGVQAVAAAAQLAVAIAIMFAFSWSLAILYLATAPLYGLLMWFSRSRLRPTYDALEEAWGKYQSRQIDSIKGIETVKAMGAESSLQRLLLGQFNNLSDKLYRADLTVMLYDAALQLVSFLSLALFLWVGALEAVHGRLTVGELVSFNALVLLANAPIVTVLMLWDQLQYSSILLGRLNDILEQEPEQGEDRSALTPVRSLSGHVRFQRMSFEYPGTANARVLDEIDFEVRPGARVAIVGRSGSGKTTLIKCLSGLLVPTSGAIVFDGADLTALDMRQLRRHIGFVLQDNHMFDATIAENIAFGEGQPDLERVIWAARVANAAEFIERLPLGYETRIGETGLLLSGGQRQRVAIARAVYHRPPVLVFDEATSALDSESERAVKENLDELLEGRTSFVIAHRLSTVRDADIILVLEKGRLVERGSHDELMERQGLYYYLCSQQLAN</sequence>
<evidence type="ECO:0000256" key="9">
    <source>
        <dbReference type="ARBA" id="ARBA00022927"/>
    </source>
</evidence>
<evidence type="ECO:0000313" key="20">
    <source>
        <dbReference type="EMBL" id="AEV73121.1"/>
    </source>
</evidence>
<dbReference type="GO" id="GO:0005524">
    <property type="term" value="F:ATP binding"/>
    <property type="evidence" value="ECO:0007669"/>
    <property type="project" value="UniProtKB-KW"/>
</dbReference>
<reference evidence="20 21" key="1">
    <citation type="submission" date="2011-12" db="EMBL/GenBank/DDBJ databases">
        <title>Complete sequence of Mycobacterium rhodesiae NBB3.</title>
        <authorList>
            <consortium name="US DOE Joint Genome Institute"/>
            <person name="Lucas S."/>
            <person name="Han J."/>
            <person name="Lapidus A."/>
            <person name="Cheng J.-F."/>
            <person name="Goodwin L."/>
            <person name="Pitluck S."/>
            <person name="Peters L."/>
            <person name="Mikhailova N."/>
            <person name="Gu W."/>
            <person name="Detter J.C."/>
            <person name="Han C."/>
            <person name="Tapia R."/>
            <person name="Land M."/>
            <person name="Hauser L."/>
            <person name="Kyrpides N."/>
            <person name="Ivanova N."/>
            <person name="Pagani I."/>
            <person name="Mattes T."/>
            <person name="Holmes A."/>
            <person name="Rutledge P."/>
            <person name="Paulsen I."/>
            <person name="Coleman N."/>
            <person name="Woyke T."/>
        </authorList>
    </citation>
    <scope>NUCLEOTIDE SEQUENCE [LARGE SCALE GENOMIC DNA]</scope>
    <source>
        <strain evidence="20 21">NBB3</strain>
    </source>
</reference>
<dbReference type="Gene3D" id="2.60.120.10">
    <property type="entry name" value="Jelly Rolls"/>
    <property type="match status" value="2"/>
</dbReference>
<dbReference type="InterPro" id="IPR017871">
    <property type="entry name" value="ABC_transporter-like_CS"/>
</dbReference>
<dbReference type="Gene3D" id="1.20.1560.10">
    <property type="entry name" value="ABC transporter type 1, transmembrane domain"/>
    <property type="match status" value="1"/>
</dbReference>
<dbReference type="Pfam" id="PF00664">
    <property type="entry name" value="ABC_membrane"/>
    <property type="match status" value="1"/>
</dbReference>
<evidence type="ECO:0000256" key="10">
    <source>
        <dbReference type="ARBA" id="ARBA00022967"/>
    </source>
</evidence>
<evidence type="ECO:0000256" key="6">
    <source>
        <dbReference type="ARBA" id="ARBA00022741"/>
    </source>
</evidence>
<feature type="domain" description="Peptidase C39" evidence="19">
    <location>
        <begin position="336"/>
        <end position="455"/>
    </location>
</feature>
<name>G8RWI9_MYCRN</name>
<dbReference type="GO" id="GO:0016887">
    <property type="term" value="F:ATP hydrolysis activity"/>
    <property type="evidence" value="ECO:0007669"/>
    <property type="project" value="InterPro"/>
</dbReference>
<dbReference type="OrthoDB" id="9806127at2"/>
<dbReference type="PANTHER" id="PTHR24221:SF654">
    <property type="entry name" value="ATP-BINDING CASSETTE SUB-FAMILY B MEMBER 6"/>
    <property type="match status" value="1"/>
</dbReference>
<keyword evidence="14" id="KW-0080">Bacteriocin transport</keyword>
<dbReference type="eggNOG" id="COG2274">
    <property type="taxonomic scope" value="Bacteria"/>
</dbReference>
<comment type="subcellular location">
    <subcellularLocation>
        <location evidence="1">Cell inner membrane</location>
        <topology evidence="1">Multi-pass membrane protein</topology>
    </subcellularLocation>
</comment>
<dbReference type="Gene3D" id="3.90.70.10">
    <property type="entry name" value="Cysteine proteinases"/>
    <property type="match status" value="1"/>
</dbReference>
<protein>
    <submittedName>
        <fullName evidence="20">ABC-type bacteriocin/lantibiotic exporter with N-terminal double-glycine peptidase domain</fullName>
    </submittedName>
</protein>
<evidence type="ECO:0000256" key="5">
    <source>
        <dbReference type="ARBA" id="ARBA00022692"/>
    </source>
</evidence>
<dbReference type="EMBL" id="CP003169">
    <property type="protein sequence ID" value="AEV73121.1"/>
    <property type="molecule type" value="Genomic_DNA"/>
</dbReference>
<dbReference type="InterPro" id="IPR036640">
    <property type="entry name" value="ABC1_TM_sf"/>
</dbReference>
<dbReference type="SMART" id="SM00100">
    <property type="entry name" value="cNMP"/>
    <property type="match status" value="2"/>
</dbReference>
<keyword evidence="8" id="KW-0067">ATP-binding</keyword>
<dbReference type="STRING" id="710685.MycrhN_2535"/>
<evidence type="ECO:0000256" key="1">
    <source>
        <dbReference type="ARBA" id="ARBA00004429"/>
    </source>
</evidence>
<feature type="domain" description="ABC transporter" evidence="17">
    <location>
        <begin position="802"/>
        <end position="1038"/>
    </location>
</feature>
<dbReference type="PROSITE" id="PS00211">
    <property type="entry name" value="ABC_TRANSPORTER_1"/>
    <property type="match status" value="1"/>
</dbReference>
<proteinExistence type="inferred from homology"/>
<evidence type="ECO:0000259" key="17">
    <source>
        <dbReference type="PROSITE" id="PS50893"/>
    </source>
</evidence>
<dbReference type="Proteomes" id="UP000005442">
    <property type="component" value="Chromosome"/>
</dbReference>
<dbReference type="PROSITE" id="PS50990">
    <property type="entry name" value="PEPTIDASE_C39"/>
    <property type="match status" value="1"/>
</dbReference>
<evidence type="ECO:0000259" key="18">
    <source>
        <dbReference type="PROSITE" id="PS50929"/>
    </source>
</evidence>
<dbReference type="InterPro" id="IPR003593">
    <property type="entry name" value="AAA+_ATPase"/>
</dbReference>
<dbReference type="SUPFAM" id="SSF90123">
    <property type="entry name" value="ABC transporter transmembrane region"/>
    <property type="match status" value="1"/>
</dbReference>
<accession>G8RWI9</accession>
<dbReference type="PROSITE" id="PS50929">
    <property type="entry name" value="ABC_TM1F"/>
    <property type="match status" value="1"/>
</dbReference>
<dbReference type="Pfam" id="PF00005">
    <property type="entry name" value="ABC_tran"/>
    <property type="match status" value="1"/>
</dbReference>
<dbReference type="PATRIC" id="fig|710685.3.peg.2532"/>
<dbReference type="InterPro" id="IPR014710">
    <property type="entry name" value="RmlC-like_jellyroll"/>
</dbReference>
<dbReference type="InterPro" id="IPR000595">
    <property type="entry name" value="cNMP-bd_dom"/>
</dbReference>
<keyword evidence="9" id="KW-0653">Protein transport</keyword>
<evidence type="ECO:0000256" key="3">
    <source>
        <dbReference type="ARBA" id="ARBA00022475"/>
    </source>
</evidence>
<feature type="domain" description="Cyclic nucleotide-binding" evidence="16">
    <location>
        <begin position="151"/>
        <end position="270"/>
    </location>
</feature>
<evidence type="ECO:0000256" key="8">
    <source>
        <dbReference type="ARBA" id="ARBA00022840"/>
    </source>
</evidence>
<keyword evidence="10" id="KW-1278">Translocase</keyword>
<dbReference type="PROSITE" id="PS00889">
    <property type="entry name" value="CNMP_BINDING_2"/>
    <property type="match status" value="2"/>
</dbReference>
<dbReference type="PANTHER" id="PTHR24221">
    <property type="entry name" value="ATP-BINDING CASSETTE SUB-FAMILY B"/>
    <property type="match status" value="1"/>
</dbReference>
<comment type="similarity">
    <text evidence="13">Belongs to the ABC transporter superfamily. Siderophore-Fe(3+) uptake transporter (SIUT) (TC 3.A.1.21) family.</text>
</comment>
<dbReference type="GO" id="GO:0034040">
    <property type="term" value="F:ATPase-coupled lipid transmembrane transporter activity"/>
    <property type="evidence" value="ECO:0007669"/>
    <property type="project" value="TreeGrafter"/>
</dbReference>
<keyword evidence="7" id="KW-0645">Protease</keyword>
<dbReference type="GO" id="GO:0043213">
    <property type="term" value="P:bacteriocin transport"/>
    <property type="evidence" value="ECO:0007669"/>
    <property type="project" value="UniProtKB-KW"/>
</dbReference>
<dbReference type="PROSITE" id="PS50042">
    <property type="entry name" value="CNMP_BINDING_3"/>
    <property type="match status" value="2"/>
</dbReference>
<keyword evidence="3" id="KW-1003">Cell membrane</keyword>
<evidence type="ECO:0000256" key="11">
    <source>
        <dbReference type="ARBA" id="ARBA00022989"/>
    </source>
</evidence>
<keyword evidence="11 15" id="KW-1133">Transmembrane helix</keyword>
<dbReference type="PROSITE" id="PS00888">
    <property type="entry name" value="CNMP_BINDING_1"/>
    <property type="match status" value="2"/>
</dbReference>